<feature type="region of interest" description="Disordered" evidence="2">
    <location>
        <begin position="1250"/>
        <end position="1283"/>
    </location>
</feature>
<feature type="transmembrane region" description="Helical" evidence="3">
    <location>
        <begin position="1190"/>
        <end position="1208"/>
    </location>
</feature>
<evidence type="ECO:0000313" key="4">
    <source>
        <dbReference type="EMBL" id="KIW57923.1"/>
    </source>
</evidence>
<feature type="region of interest" description="Disordered" evidence="2">
    <location>
        <begin position="723"/>
        <end position="763"/>
    </location>
</feature>
<evidence type="ECO:0000256" key="2">
    <source>
        <dbReference type="SAM" id="MobiDB-lite"/>
    </source>
</evidence>
<dbReference type="GeneID" id="25324387"/>
<feature type="compositionally biased region" description="Polar residues" evidence="2">
    <location>
        <begin position="745"/>
        <end position="759"/>
    </location>
</feature>
<dbReference type="EMBL" id="KN847318">
    <property type="protein sequence ID" value="KIW57923.1"/>
    <property type="molecule type" value="Genomic_DNA"/>
</dbReference>
<feature type="region of interest" description="Disordered" evidence="2">
    <location>
        <begin position="829"/>
        <end position="879"/>
    </location>
</feature>
<feature type="compositionally biased region" description="Polar residues" evidence="2">
    <location>
        <begin position="645"/>
        <end position="656"/>
    </location>
</feature>
<feature type="region of interest" description="Disordered" evidence="2">
    <location>
        <begin position="459"/>
        <end position="487"/>
    </location>
</feature>
<reference evidence="4 5" key="1">
    <citation type="submission" date="2015-01" db="EMBL/GenBank/DDBJ databases">
        <title>The Genome Sequence of Exophiala xenobiotica CBS118157.</title>
        <authorList>
            <consortium name="The Broad Institute Genomics Platform"/>
            <person name="Cuomo C."/>
            <person name="de Hoog S."/>
            <person name="Gorbushina A."/>
            <person name="Stielow B."/>
            <person name="Teixiera M."/>
            <person name="Abouelleil A."/>
            <person name="Chapman S.B."/>
            <person name="Priest M."/>
            <person name="Young S.K."/>
            <person name="Wortman J."/>
            <person name="Nusbaum C."/>
            <person name="Birren B."/>
        </authorList>
    </citation>
    <scope>NUCLEOTIDE SEQUENCE [LARGE SCALE GENOMIC DNA]</scope>
    <source>
        <strain evidence="4 5">CBS 118157</strain>
    </source>
</reference>
<feature type="transmembrane region" description="Helical" evidence="3">
    <location>
        <begin position="1155"/>
        <end position="1178"/>
    </location>
</feature>
<dbReference type="RefSeq" id="XP_013318507.1">
    <property type="nucleotide sequence ID" value="XM_013463053.1"/>
</dbReference>
<name>A0A0D2EQG1_9EURO</name>
<feature type="compositionally biased region" description="Basic and acidic residues" evidence="2">
    <location>
        <begin position="996"/>
        <end position="1006"/>
    </location>
</feature>
<protein>
    <submittedName>
        <fullName evidence="4">Uncharacterized protein</fullName>
    </submittedName>
</protein>
<gene>
    <name evidence="4" type="ORF">PV05_02479</name>
</gene>
<feature type="coiled-coil region" evidence="1">
    <location>
        <begin position="256"/>
        <end position="304"/>
    </location>
</feature>
<dbReference type="Proteomes" id="UP000054342">
    <property type="component" value="Unassembled WGS sequence"/>
</dbReference>
<feature type="compositionally biased region" description="Polar residues" evidence="2">
    <location>
        <begin position="843"/>
        <end position="870"/>
    </location>
</feature>
<feature type="compositionally biased region" description="Basic and acidic residues" evidence="2">
    <location>
        <begin position="380"/>
        <end position="403"/>
    </location>
</feature>
<feature type="compositionally biased region" description="Polar residues" evidence="2">
    <location>
        <begin position="1326"/>
        <end position="1343"/>
    </location>
</feature>
<feature type="region of interest" description="Disordered" evidence="2">
    <location>
        <begin position="542"/>
        <end position="604"/>
    </location>
</feature>
<keyword evidence="3" id="KW-0812">Transmembrane</keyword>
<feature type="compositionally biased region" description="Polar residues" evidence="2">
    <location>
        <begin position="1261"/>
        <end position="1283"/>
    </location>
</feature>
<keyword evidence="3" id="KW-0472">Membrane</keyword>
<feature type="region of interest" description="Disordered" evidence="2">
    <location>
        <begin position="376"/>
        <end position="403"/>
    </location>
</feature>
<feature type="region of interest" description="Disordered" evidence="2">
    <location>
        <begin position="113"/>
        <end position="250"/>
    </location>
</feature>
<feature type="region of interest" description="Disordered" evidence="2">
    <location>
        <begin position="1363"/>
        <end position="1385"/>
    </location>
</feature>
<keyword evidence="1" id="KW-0175">Coiled coil</keyword>
<evidence type="ECO:0000256" key="1">
    <source>
        <dbReference type="SAM" id="Coils"/>
    </source>
</evidence>
<feature type="compositionally biased region" description="Low complexity" evidence="2">
    <location>
        <begin position="475"/>
        <end position="485"/>
    </location>
</feature>
<evidence type="ECO:0000313" key="5">
    <source>
        <dbReference type="Proteomes" id="UP000054342"/>
    </source>
</evidence>
<proteinExistence type="predicted"/>
<feature type="compositionally biased region" description="Low complexity" evidence="2">
    <location>
        <begin position="1365"/>
        <end position="1374"/>
    </location>
</feature>
<feature type="region of interest" description="Disordered" evidence="2">
    <location>
        <begin position="1"/>
        <end position="74"/>
    </location>
</feature>
<feature type="region of interest" description="Disordered" evidence="2">
    <location>
        <begin position="1319"/>
        <end position="1343"/>
    </location>
</feature>
<feature type="compositionally biased region" description="Basic and acidic residues" evidence="2">
    <location>
        <begin position="542"/>
        <end position="558"/>
    </location>
</feature>
<dbReference type="STRING" id="348802.A0A0D2EQG1"/>
<dbReference type="OrthoDB" id="10412185at2759"/>
<feature type="compositionally biased region" description="Basic and acidic residues" evidence="2">
    <location>
        <begin position="696"/>
        <end position="705"/>
    </location>
</feature>
<accession>A0A0D2EQG1</accession>
<feature type="compositionally biased region" description="Low complexity" evidence="2">
    <location>
        <begin position="1045"/>
        <end position="1056"/>
    </location>
</feature>
<feature type="compositionally biased region" description="Polar residues" evidence="2">
    <location>
        <begin position="964"/>
        <end position="979"/>
    </location>
</feature>
<organism evidence="4 5">
    <name type="scientific">Exophiala xenobiotica</name>
    <dbReference type="NCBI Taxonomy" id="348802"/>
    <lineage>
        <taxon>Eukaryota</taxon>
        <taxon>Fungi</taxon>
        <taxon>Dikarya</taxon>
        <taxon>Ascomycota</taxon>
        <taxon>Pezizomycotina</taxon>
        <taxon>Eurotiomycetes</taxon>
        <taxon>Chaetothyriomycetidae</taxon>
        <taxon>Chaetothyriales</taxon>
        <taxon>Herpotrichiellaceae</taxon>
        <taxon>Exophiala</taxon>
    </lineage>
</organism>
<keyword evidence="3" id="KW-1133">Transmembrane helix</keyword>
<dbReference type="HOGENOM" id="CLU_252769_0_0_1"/>
<feature type="compositionally biased region" description="Polar residues" evidence="2">
    <location>
        <begin position="563"/>
        <end position="578"/>
    </location>
</feature>
<feature type="compositionally biased region" description="Polar residues" evidence="2">
    <location>
        <begin position="138"/>
        <end position="149"/>
    </location>
</feature>
<feature type="compositionally biased region" description="Basic and acidic residues" evidence="2">
    <location>
        <begin position="1104"/>
        <end position="1114"/>
    </location>
</feature>
<feature type="compositionally biased region" description="Basic and acidic residues" evidence="2">
    <location>
        <begin position="1"/>
        <end position="16"/>
    </location>
</feature>
<feature type="compositionally biased region" description="Polar residues" evidence="2">
    <location>
        <begin position="1131"/>
        <end position="1141"/>
    </location>
</feature>
<evidence type="ECO:0000256" key="3">
    <source>
        <dbReference type="SAM" id="Phobius"/>
    </source>
</evidence>
<feature type="region of interest" description="Disordered" evidence="2">
    <location>
        <begin position="624"/>
        <end position="705"/>
    </location>
</feature>
<feature type="region of interest" description="Disordered" evidence="2">
    <location>
        <begin position="964"/>
        <end position="1141"/>
    </location>
</feature>
<sequence length="1428" mass="157401">MDSSPDADRCSDRGLQEAEDTEFDDTTRYTNVGLAATASPPRFQRPSAPRRRLGGNATSPSTSHAESDSDSDIIERERMSPIPVSRIQNVLGQGHEAIGLFTSTSYDPTLLNVETRDEAQVVTPKDQESQEIDMGSASGDTSPDANDSSPLFLDSEPDRAEQEAQEAPATQSLWLPTRNIDSPISHGQGKSEGLLDPQGSDYGEDIRRSSTDESIWAKTRDRGETGFEQQPDQEEQATQQASENQAAKEMVTKDQLEKVLREYELVKSERDRLLEDVDTLRGENAQWVQELSEARKRFHAVENENIQTRLARDKDWKYLEDASESAMAEITSVERTTVRLEKENSELRDKQVKLESQLKDAELIISEQRSRIEGLQTELDPLRASEDRSKEARQAQERESERHRAELSKIMEWLGKQRAQQHLLYPVVVQFCDQHMTRLLDQIQSYGIQQSIPPSPYQYQSLGESVKTPSELAPSSRQSMASQSSTVAVRYHPSRVLSLPPLAASNPRPESLPGQDLFYQPRIDTDRNGIVFKRPALIQRPLRKEDISRGKDNSDRIPRPGTAPSQLGDNKPISQYSSRPRGLSPFSKHSWANSQDDAGPNVNKWGEAIDTLNLQGMGQSLQLDEAEESVVRGNSTQGREAPSPEATSSAIGQPQSPGLRKRFGSYPPKSPPRSVGNPVLLDREELQTVASPPSRTDSETLEKKFEADASPVEAAIEDYTNDAYRPTDSTTFHSNIFGDGRPKISRSQSLTRPGNSINESGLRHRRPYSWDLKANQTSLQLTEKCSNGLQGPPSVACNGDGTDEVSVPRLVFDFGQRLLHTSSYVPSALTNTSSVTGLPESTHGGSQRSFANGQHSPHPFLNSSSAASGQEETRPADPLARKIVRLVPRSRRRTRVKTVQKEEIFPSIFDMVNSSIDSFSDICESVQGWMSDIVSVSDPGTVSTRLSSVFSEWDVAGLILDNDSQSSGASVHLSESPSASEKRGPWLDEGTPSDVEGEHPTSHRSESGAAFEPPVLQNNDYIKKASTRSESGSETSRQPRQAYVESCSESESDSASVDGTMRSPVLDDVGQSDSRDEHSTSYQADFETDSERDRDDGTIYTNAKPHDMGPDTRRSKMSSSTARARLPLPSPNGSQPARSSTNYSAKQILDRRPSYFILTILLLYIAVDMAIIVSVHAAPLIGGIWQMAQAWLGVLLAAVWNLTVSVALRQRTPSILVSSPVSESGIIMPPIGSMSSFDTTPSMTASMPKAFNPYPRRPISTRMSPSPTTKSSPGLNGNEQNNDIPTTVWILTTSPSPPLYQVKHNQTSAADLRLDADADAADGPRNMQTKIPQPNDTKQSSAGLQLDVDVNHEDELRERTRLWPSNTNASTSSKAKAKAKSRASPEIHVLPKTREWTGPAHLDFSPGIRRFIDKVRFDVTVMIDAVGR</sequence>
<feature type="region of interest" description="Disordered" evidence="2">
    <location>
        <begin position="500"/>
        <end position="520"/>
    </location>
</feature>
<keyword evidence="5" id="KW-1185">Reference proteome</keyword>